<name>A0A2A7MTH7_MYCAG</name>
<dbReference type="Proteomes" id="UP000220914">
    <property type="component" value="Unassembled WGS sequence"/>
</dbReference>
<reference evidence="3 4" key="1">
    <citation type="submission" date="2017-10" db="EMBL/GenBank/DDBJ databases">
        <title>The new phylogeny of genus Mycobacterium.</title>
        <authorList>
            <person name="Tortoli E."/>
            <person name="Trovato A."/>
            <person name="Cirillo D.M."/>
        </authorList>
    </citation>
    <scope>NUCLEOTIDE SEQUENCE [LARGE SCALE GENOMIC DNA]</scope>
    <source>
        <strain evidence="3 4">CCUG37673</strain>
    </source>
</reference>
<accession>A0A2A7MTH7</accession>
<evidence type="ECO:0000313" key="3">
    <source>
        <dbReference type="EMBL" id="PEG34793.1"/>
    </source>
</evidence>
<dbReference type="EMBL" id="BLKS01000001">
    <property type="protein sequence ID" value="GFG51399.1"/>
    <property type="molecule type" value="Genomic_DNA"/>
</dbReference>
<gene>
    <name evidence="3" type="ORF">CQY20_24150</name>
    <name evidence="2" type="ORF">MAGR_28400</name>
</gene>
<evidence type="ECO:0000313" key="2">
    <source>
        <dbReference type="EMBL" id="GFG51399.1"/>
    </source>
</evidence>
<keyword evidence="4" id="KW-1185">Reference proteome</keyword>
<comment type="caution">
    <text evidence="3">The sequence shown here is derived from an EMBL/GenBank/DDBJ whole genome shotgun (WGS) entry which is preliminary data.</text>
</comment>
<dbReference type="RefSeq" id="WP_097942597.1">
    <property type="nucleotide sequence ID" value="NZ_BLKS01000001.1"/>
</dbReference>
<reference evidence="2" key="3">
    <citation type="submission" date="2020-02" db="EMBL/GenBank/DDBJ databases">
        <authorList>
            <person name="Matsumoto Y."/>
            <person name="Motooka D."/>
            <person name="Nakamura S."/>
        </authorList>
    </citation>
    <scope>NUCLEOTIDE SEQUENCE</scope>
    <source>
        <strain evidence="2">JCM 6377</strain>
    </source>
</reference>
<evidence type="ECO:0000313" key="5">
    <source>
        <dbReference type="Proteomes" id="UP000465302"/>
    </source>
</evidence>
<evidence type="ECO:0000313" key="4">
    <source>
        <dbReference type="Proteomes" id="UP000220914"/>
    </source>
</evidence>
<sequence length="90" mass="9632">MLAKNSVGFAVEIAADGRHLGDARDMEQLGYAAPWVNGGQFDSPEHIAARVRQYDDAGADHGYLTALHSDGQPGPRDAARLLAPHVLPRT</sequence>
<evidence type="ECO:0000256" key="1">
    <source>
        <dbReference type="SAM" id="MobiDB-lite"/>
    </source>
</evidence>
<dbReference type="OrthoDB" id="4760590at2"/>
<reference evidence="2 5" key="2">
    <citation type="journal article" date="2019" name="Emerg. Microbes Infect.">
        <title>Comprehensive subspecies identification of 175 nontuberculous mycobacteria species based on 7547 genomic profiles.</title>
        <authorList>
            <person name="Matsumoto Y."/>
            <person name="Kinjo T."/>
            <person name="Motooka D."/>
            <person name="Nabeya D."/>
            <person name="Jung N."/>
            <person name="Uechi K."/>
            <person name="Horii T."/>
            <person name="Iida T."/>
            <person name="Fujita J."/>
            <person name="Nakamura S."/>
        </authorList>
    </citation>
    <scope>NUCLEOTIDE SEQUENCE [LARGE SCALE GENOMIC DNA]</scope>
    <source>
        <strain evidence="2 5">JCM 6377</strain>
    </source>
</reference>
<dbReference type="AlphaFoldDB" id="A0A2A7MTH7"/>
<dbReference type="Proteomes" id="UP000465302">
    <property type="component" value="Unassembled WGS sequence"/>
</dbReference>
<feature type="region of interest" description="Disordered" evidence="1">
    <location>
        <begin position="67"/>
        <end position="90"/>
    </location>
</feature>
<protein>
    <submittedName>
        <fullName evidence="3">Uncharacterized protein</fullName>
    </submittedName>
</protein>
<organism evidence="3 4">
    <name type="scientific">Mycolicibacterium agri</name>
    <name type="common">Mycobacterium agri</name>
    <dbReference type="NCBI Taxonomy" id="36811"/>
    <lineage>
        <taxon>Bacteria</taxon>
        <taxon>Bacillati</taxon>
        <taxon>Actinomycetota</taxon>
        <taxon>Actinomycetes</taxon>
        <taxon>Mycobacteriales</taxon>
        <taxon>Mycobacteriaceae</taxon>
        <taxon>Mycolicibacterium</taxon>
    </lineage>
</organism>
<proteinExistence type="predicted"/>
<dbReference type="EMBL" id="PDCP01000056">
    <property type="protein sequence ID" value="PEG34793.1"/>
    <property type="molecule type" value="Genomic_DNA"/>
</dbReference>